<evidence type="ECO:0000313" key="2">
    <source>
        <dbReference type="WBParaSite" id="ES5_v2.g746.t1"/>
    </source>
</evidence>
<name>A0AC34GS48_9BILA</name>
<dbReference type="Proteomes" id="UP000887579">
    <property type="component" value="Unplaced"/>
</dbReference>
<reference evidence="2" key="1">
    <citation type="submission" date="2022-11" db="UniProtKB">
        <authorList>
            <consortium name="WormBaseParasite"/>
        </authorList>
    </citation>
    <scope>IDENTIFICATION</scope>
</reference>
<sequence>MPQFNSTLSCHISEYENSVESNKNEKDLKNQNLDKSASGKTTGKDINQLLVQPPSISYFEIPRQQKEGKGKDPEVMQFKASQKLLKPKKKKDEKGK</sequence>
<protein>
    <submittedName>
        <fullName evidence="2">Uncharacterized protein</fullName>
    </submittedName>
</protein>
<dbReference type="WBParaSite" id="ES5_v2.g746.t1">
    <property type="protein sequence ID" value="ES5_v2.g746.t1"/>
    <property type="gene ID" value="ES5_v2.g746"/>
</dbReference>
<accession>A0AC34GS48</accession>
<evidence type="ECO:0000313" key="1">
    <source>
        <dbReference type="Proteomes" id="UP000887579"/>
    </source>
</evidence>
<organism evidence="1 2">
    <name type="scientific">Panagrolaimus sp. ES5</name>
    <dbReference type="NCBI Taxonomy" id="591445"/>
    <lineage>
        <taxon>Eukaryota</taxon>
        <taxon>Metazoa</taxon>
        <taxon>Ecdysozoa</taxon>
        <taxon>Nematoda</taxon>
        <taxon>Chromadorea</taxon>
        <taxon>Rhabditida</taxon>
        <taxon>Tylenchina</taxon>
        <taxon>Panagrolaimomorpha</taxon>
        <taxon>Panagrolaimoidea</taxon>
        <taxon>Panagrolaimidae</taxon>
        <taxon>Panagrolaimus</taxon>
    </lineage>
</organism>
<proteinExistence type="predicted"/>